<reference evidence="7 8" key="1">
    <citation type="submission" date="2020-06" db="EMBL/GenBank/DDBJ databases">
        <title>Genome sequence of Rhizobium sp strain ADMK78.</title>
        <authorList>
            <person name="Rahi P."/>
        </authorList>
    </citation>
    <scope>NUCLEOTIDE SEQUENCE [LARGE SCALE GENOMIC DNA]</scope>
    <source>
        <strain evidence="7 8">ADMK78</strain>
    </source>
</reference>
<dbReference type="EMBL" id="CP058350">
    <property type="protein sequence ID" value="QLF68414.1"/>
    <property type="molecule type" value="Genomic_DNA"/>
</dbReference>
<protein>
    <submittedName>
        <fullName evidence="7">Lipopolysaccharide biosynthesis protein</fullName>
    </submittedName>
</protein>
<feature type="transmembrane region" description="Helical" evidence="6">
    <location>
        <begin position="336"/>
        <end position="354"/>
    </location>
</feature>
<keyword evidence="3 6" id="KW-0812">Transmembrane</keyword>
<comment type="subcellular location">
    <subcellularLocation>
        <location evidence="1">Cell membrane</location>
        <topology evidence="1">Multi-pass membrane protein</topology>
    </subcellularLocation>
</comment>
<dbReference type="InterPro" id="IPR002797">
    <property type="entry name" value="Polysacc_synth"/>
</dbReference>
<dbReference type="RefSeq" id="WP_171033768.1">
    <property type="nucleotide sequence ID" value="NZ_CP058350.1"/>
</dbReference>
<organism evidence="7 8">
    <name type="scientific">Peteryoungia desertarenae</name>
    <dbReference type="NCBI Taxonomy" id="1813451"/>
    <lineage>
        <taxon>Bacteria</taxon>
        <taxon>Pseudomonadati</taxon>
        <taxon>Pseudomonadota</taxon>
        <taxon>Alphaproteobacteria</taxon>
        <taxon>Hyphomicrobiales</taxon>
        <taxon>Rhizobiaceae</taxon>
        <taxon>Peteryoungia</taxon>
    </lineage>
</organism>
<keyword evidence="4 6" id="KW-1133">Transmembrane helix</keyword>
<dbReference type="Pfam" id="PF01943">
    <property type="entry name" value="Polysacc_synt"/>
    <property type="match status" value="1"/>
</dbReference>
<dbReference type="PANTHER" id="PTHR30250">
    <property type="entry name" value="PST FAMILY PREDICTED COLANIC ACID TRANSPORTER"/>
    <property type="match status" value="1"/>
</dbReference>
<feature type="transmembrane region" description="Helical" evidence="6">
    <location>
        <begin position="360"/>
        <end position="379"/>
    </location>
</feature>
<feature type="transmembrane region" description="Helical" evidence="6">
    <location>
        <begin position="391"/>
        <end position="409"/>
    </location>
</feature>
<evidence type="ECO:0000256" key="6">
    <source>
        <dbReference type="SAM" id="Phobius"/>
    </source>
</evidence>
<dbReference type="InterPro" id="IPR050833">
    <property type="entry name" value="Poly_Biosynth_Transport"/>
</dbReference>
<proteinExistence type="predicted"/>
<feature type="transmembrane region" description="Helical" evidence="6">
    <location>
        <begin position="415"/>
        <end position="434"/>
    </location>
</feature>
<evidence type="ECO:0000256" key="5">
    <source>
        <dbReference type="ARBA" id="ARBA00023136"/>
    </source>
</evidence>
<feature type="transmembrane region" description="Helical" evidence="6">
    <location>
        <begin position="200"/>
        <end position="221"/>
    </location>
</feature>
<name>A0ABX6QIM3_9HYPH</name>
<sequence length="474" mass="50581">MASGFIAAVVVARLLGAEGAGVTAFGFWVASCAAVIFDRGYPQAMLRFTAQSESKAAQRDVIRSSFRRFVPLMVIAFVGASLLSVATHGWMRSSDLAVWLAIAVLFLVYGLSTFSISASRGSGDFYRPARNTILGSILFVPLSAIGALTLGPAGAILALASRYMPQALQLTTLVAAKHRRDETSATPKDEEFRSYRRQMWINDVISIIALSRLEYLFLLLLATKADMGYFAVAIAFAGLVEQLAMQLSSPLVVTFSPTSRRGANGAWLGVALLFVPIAMGGSAIAPLLVPMVYGREFADTGSTASIMLLAGGVSALQIVPWTYLAAKGHALAITRVMIISAIVTSATAPIAILIDGVYALAWSRLLVESVILGVLVFYARKMEHMRPPLRQLASVLISGLACSVAASAICLWLPTVAGMIAAMIVGAASFLLMLKLTGAIPRHELAELIQLFDGKDQSRITQHLKTGLLWISRA</sequence>
<dbReference type="PANTHER" id="PTHR30250:SF11">
    <property type="entry name" value="O-ANTIGEN TRANSPORTER-RELATED"/>
    <property type="match status" value="1"/>
</dbReference>
<keyword evidence="5 6" id="KW-0472">Membrane</keyword>
<evidence type="ECO:0000256" key="2">
    <source>
        <dbReference type="ARBA" id="ARBA00022475"/>
    </source>
</evidence>
<feature type="transmembrane region" description="Helical" evidence="6">
    <location>
        <begin position="69"/>
        <end position="90"/>
    </location>
</feature>
<feature type="transmembrane region" description="Helical" evidence="6">
    <location>
        <begin position="138"/>
        <end position="160"/>
    </location>
</feature>
<evidence type="ECO:0000256" key="1">
    <source>
        <dbReference type="ARBA" id="ARBA00004651"/>
    </source>
</evidence>
<keyword evidence="2" id="KW-1003">Cell membrane</keyword>
<feature type="transmembrane region" description="Helical" evidence="6">
    <location>
        <begin position="97"/>
        <end position="118"/>
    </location>
</feature>
<accession>A0ABX6QIM3</accession>
<evidence type="ECO:0000313" key="7">
    <source>
        <dbReference type="EMBL" id="QLF68414.1"/>
    </source>
</evidence>
<gene>
    <name evidence="7" type="ORF">FE840_001980</name>
</gene>
<evidence type="ECO:0000256" key="4">
    <source>
        <dbReference type="ARBA" id="ARBA00022989"/>
    </source>
</evidence>
<dbReference type="Proteomes" id="UP000308530">
    <property type="component" value="Chromosome"/>
</dbReference>
<feature type="transmembrane region" description="Helical" evidence="6">
    <location>
        <begin position="266"/>
        <end position="293"/>
    </location>
</feature>
<feature type="transmembrane region" description="Helical" evidence="6">
    <location>
        <begin position="305"/>
        <end position="324"/>
    </location>
</feature>
<evidence type="ECO:0000313" key="8">
    <source>
        <dbReference type="Proteomes" id="UP000308530"/>
    </source>
</evidence>
<evidence type="ECO:0000256" key="3">
    <source>
        <dbReference type="ARBA" id="ARBA00022692"/>
    </source>
</evidence>
<keyword evidence="8" id="KW-1185">Reference proteome</keyword>